<proteinExistence type="predicted"/>
<dbReference type="AlphaFoldDB" id="A0A3P6UXA7"/>
<dbReference type="Proteomes" id="UP000277928">
    <property type="component" value="Unassembled WGS sequence"/>
</dbReference>
<keyword evidence="2" id="KW-1185">Reference proteome</keyword>
<reference evidence="1 2" key="1">
    <citation type="submission" date="2018-08" db="EMBL/GenBank/DDBJ databases">
        <authorList>
            <person name="Laetsch R D."/>
            <person name="Stevens L."/>
            <person name="Kumar S."/>
            <person name="Blaxter L. M."/>
        </authorList>
    </citation>
    <scope>NUCLEOTIDE SEQUENCE [LARGE SCALE GENOMIC DNA]</scope>
</reference>
<name>A0A3P6UXA7_LITSI</name>
<accession>A0A3P6UXA7</accession>
<dbReference type="EMBL" id="UYRX01000590">
    <property type="protein sequence ID" value="VDK84238.1"/>
    <property type="molecule type" value="Genomic_DNA"/>
</dbReference>
<organism evidence="1 2">
    <name type="scientific">Litomosoides sigmodontis</name>
    <name type="common">Filarial nematode worm</name>
    <dbReference type="NCBI Taxonomy" id="42156"/>
    <lineage>
        <taxon>Eukaryota</taxon>
        <taxon>Metazoa</taxon>
        <taxon>Ecdysozoa</taxon>
        <taxon>Nematoda</taxon>
        <taxon>Chromadorea</taxon>
        <taxon>Rhabditida</taxon>
        <taxon>Spirurina</taxon>
        <taxon>Spiruromorpha</taxon>
        <taxon>Filarioidea</taxon>
        <taxon>Onchocercidae</taxon>
        <taxon>Litomosoides</taxon>
    </lineage>
</organism>
<sequence length="104" mass="12493">MNRRNEVEKGSSVNDSHLHLIVRYENSNLLILDHRCHIFEYICTAVIFQFINIISLKTTKISRPLIYPYHILKFYQFHLYLINANRFQGIETKTNRSLNKFHLL</sequence>
<protein>
    <submittedName>
        <fullName evidence="1">Uncharacterized protein</fullName>
    </submittedName>
</protein>
<evidence type="ECO:0000313" key="1">
    <source>
        <dbReference type="EMBL" id="VDK84238.1"/>
    </source>
</evidence>
<evidence type="ECO:0000313" key="2">
    <source>
        <dbReference type="Proteomes" id="UP000277928"/>
    </source>
</evidence>
<gene>
    <name evidence="1" type="ORF">NLS_LOCUS6565</name>
</gene>